<dbReference type="InterPro" id="IPR002744">
    <property type="entry name" value="MIP18-like"/>
</dbReference>
<accession>A0A7C1FSB2</accession>
<dbReference type="SUPFAM" id="SSF117916">
    <property type="entry name" value="Fe-S cluster assembly (FSCA) domain-like"/>
    <property type="match status" value="1"/>
</dbReference>
<evidence type="ECO:0000259" key="1">
    <source>
        <dbReference type="Pfam" id="PF01883"/>
    </source>
</evidence>
<protein>
    <submittedName>
        <fullName evidence="2">DUF59 domain-containing protein</fullName>
    </submittedName>
</protein>
<organism evidence="2">
    <name type="scientific">Thermomicrobium roseum</name>
    <dbReference type="NCBI Taxonomy" id="500"/>
    <lineage>
        <taxon>Bacteria</taxon>
        <taxon>Pseudomonadati</taxon>
        <taxon>Thermomicrobiota</taxon>
        <taxon>Thermomicrobia</taxon>
        <taxon>Thermomicrobiales</taxon>
        <taxon>Thermomicrobiaceae</taxon>
        <taxon>Thermomicrobium</taxon>
    </lineage>
</organism>
<sequence length="249" mass="28634">MEQSALWAQLERVLDPELDESIVRLGFVRRLEQDGSSVRVVLRLPTYWCSPNFVYLMADGVRRVLTELPGIESVRVELEEHFASEEISSGVTSGRSFRELFPTEAQEELDELRYRFLVKGYASRLLVLVQALRSAGASDDELVESSLGQLEHTGDLAWLVLDDRRRGPVRGRIVERYLVRRAELGLPMLPESPLLLLADGQPIARERLTEELRRLRATVVNLRASTALCEALLHSRQQWWQSERKEVWR</sequence>
<proteinExistence type="predicted"/>
<dbReference type="Pfam" id="PF01883">
    <property type="entry name" value="FeS_assembly_P"/>
    <property type="match status" value="1"/>
</dbReference>
<dbReference type="InterPro" id="IPR034904">
    <property type="entry name" value="FSCA_dom_sf"/>
</dbReference>
<reference evidence="2" key="1">
    <citation type="journal article" date="2020" name="mSystems">
        <title>Genome- and Community-Level Interaction Insights into Carbon Utilization and Element Cycling Functions of Hydrothermarchaeota in Hydrothermal Sediment.</title>
        <authorList>
            <person name="Zhou Z."/>
            <person name="Liu Y."/>
            <person name="Xu W."/>
            <person name="Pan J."/>
            <person name="Luo Z.H."/>
            <person name="Li M."/>
        </authorList>
    </citation>
    <scope>NUCLEOTIDE SEQUENCE [LARGE SCALE GENOMIC DNA]</scope>
    <source>
        <strain evidence="2">SpSt-222</strain>
    </source>
</reference>
<evidence type="ECO:0000313" key="2">
    <source>
        <dbReference type="EMBL" id="HEF66016.1"/>
    </source>
</evidence>
<dbReference type="Gene3D" id="3.30.300.130">
    <property type="entry name" value="Fe-S cluster assembly (FSCA)"/>
    <property type="match status" value="1"/>
</dbReference>
<comment type="caution">
    <text evidence="2">The sequence shown here is derived from an EMBL/GenBank/DDBJ whole genome shotgun (WGS) entry which is preliminary data.</text>
</comment>
<dbReference type="AlphaFoldDB" id="A0A7C1FSB2"/>
<dbReference type="EMBL" id="DSJL01000011">
    <property type="protein sequence ID" value="HEF66016.1"/>
    <property type="molecule type" value="Genomic_DNA"/>
</dbReference>
<name>A0A7C1FSB2_THERO</name>
<gene>
    <name evidence="2" type="ORF">ENP47_10540</name>
</gene>
<feature type="domain" description="MIP18 family-like" evidence="1">
    <location>
        <begin position="5"/>
        <end position="77"/>
    </location>
</feature>